<dbReference type="EMBL" id="JBHSBL010000029">
    <property type="protein sequence ID" value="MFC4071784.1"/>
    <property type="molecule type" value="Genomic_DNA"/>
</dbReference>
<evidence type="ECO:0000256" key="5">
    <source>
        <dbReference type="ARBA" id="ARBA00023163"/>
    </source>
</evidence>
<dbReference type="Pfam" id="PF08281">
    <property type="entry name" value="Sigma70_r4_2"/>
    <property type="match status" value="1"/>
</dbReference>
<evidence type="ECO:0000256" key="4">
    <source>
        <dbReference type="ARBA" id="ARBA00023125"/>
    </source>
</evidence>
<dbReference type="Gene3D" id="1.10.1740.10">
    <property type="match status" value="1"/>
</dbReference>
<accession>A0ABV8J9U2</accession>
<dbReference type="Proteomes" id="UP001595867">
    <property type="component" value="Unassembled WGS sequence"/>
</dbReference>
<dbReference type="SUPFAM" id="SSF88946">
    <property type="entry name" value="Sigma2 domain of RNA polymerase sigma factors"/>
    <property type="match status" value="1"/>
</dbReference>
<evidence type="ECO:0000313" key="9">
    <source>
        <dbReference type="Proteomes" id="UP001595867"/>
    </source>
</evidence>
<dbReference type="SUPFAM" id="SSF88659">
    <property type="entry name" value="Sigma3 and sigma4 domains of RNA polymerase sigma factors"/>
    <property type="match status" value="1"/>
</dbReference>
<protein>
    <submittedName>
        <fullName evidence="8">RNA polymerase sigma factor</fullName>
    </submittedName>
</protein>
<dbReference type="InterPro" id="IPR007627">
    <property type="entry name" value="RNA_pol_sigma70_r2"/>
</dbReference>
<evidence type="ECO:0000256" key="1">
    <source>
        <dbReference type="ARBA" id="ARBA00010641"/>
    </source>
</evidence>
<proteinExistence type="inferred from homology"/>
<dbReference type="InterPro" id="IPR013325">
    <property type="entry name" value="RNA_pol_sigma_r2"/>
</dbReference>
<dbReference type="Pfam" id="PF04542">
    <property type="entry name" value="Sigma70_r2"/>
    <property type="match status" value="1"/>
</dbReference>
<dbReference type="PANTHER" id="PTHR43133:SF8">
    <property type="entry name" value="RNA POLYMERASE SIGMA FACTOR HI_1459-RELATED"/>
    <property type="match status" value="1"/>
</dbReference>
<dbReference type="CDD" id="cd06171">
    <property type="entry name" value="Sigma70_r4"/>
    <property type="match status" value="1"/>
</dbReference>
<evidence type="ECO:0000259" key="6">
    <source>
        <dbReference type="Pfam" id="PF04542"/>
    </source>
</evidence>
<gene>
    <name evidence="8" type="ORF">ACFO0C_43185</name>
</gene>
<dbReference type="PANTHER" id="PTHR43133">
    <property type="entry name" value="RNA POLYMERASE ECF-TYPE SIGMA FACTO"/>
    <property type="match status" value="1"/>
</dbReference>
<evidence type="ECO:0000313" key="8">
    <source>
        <dbReference type="EMBL" id="MFC4071784.1"/>
    </source>
</evidence>
<reference evidence="9" key="1">
    <citation type="journal article" date="2019" name="Int. J. Syst. Evol. Microbiol.">
        <title>The Global Catalogue of Microorganisms (GCM) 10K type strain sequencing project: providing services to taxonomists for standard genome sequencing and annotation.</title>
        <authorList>
            <consortium name="The Broad Institute Genomics Platform"/>
            <consortium name="The Broad Institute Genome Sequencing Center for Infectious Disease"/>
            <person name="Wu L."/>
            <person name="Ma J."/>
        </authorList>
    </citation>
    <scope>NUCLEOTIDE SEQUENCE [LARGE SCALE GENOMIC DNA]</scope>
    <source>
        <strain evidence="9">TBRC 5832</strain>
    </source>
</reference>
<dbReference type="InterPro" id="IPR013324">
    <property type="entry name" value="RNA_pol_sigma_r3/r4-like"/>
</dbReference>
<name>A0ABV8J9U2_9ACTN</name>
<keyword evidence="5" id="KW-0804">Transcription</keyword>
<dbReference type="NCBIfam" id="TIGR02937">
    <property type="entry name" value="sigma70-ECF"/>
    <property type="match status" value="1"/>
</dbReference>
<organism evidence="8 9">
    <name type="scientific">Actinoplanes subglobosus</name>
    <dbReference type="NCBI Taxonomy" id="1547892"/>
    <lineage>
        <taxon>Bacteria</taxon>
        <taxon>Bacillati</taxon>
        <taxon>Actinomycetota</taxon>
        <taxon>Actinomycetes</taxon>
        <taxon>Micromonosporales</taxon>
        <taxon>Micromonosporaceae</taxon>
        <taxon>Actinoplanes</taxon>
    </lineage>
</organism>
<keyword evidence="4" id="KW-0238">DNA-binding</keyword>
<dbReference type="Gene3D" id="1.10.10.10">
    <property type="entry name" value="Winged helix-like DNA-binding domain superfamily/Winged helix DNA-binding domain"/>
    <property type="match status" value="1"/>
</dbReference>
<evidence type="ECO:0000256" key="3">
    <source>
        <dbReference type="ARBA" id="ARBA00023082"/>
    </source>
</evidence>
<evidence type="ECO:0000256" key="2">
    <source>
        <dbReference type="ARBA" id="ARBA00023015"/>
    </source>
</evidence>
<feature type="domain" description="RNA polymerase sigma factor 70 region 4 type 2" evidence="7">
    <location>
        <begin position="113"/>
        <end position="165"/>
    </location>
</feature>
<keyword evidence="9" id="KW-1185">Reference proteome</keyword>
<dbReference type="InterPro" id="IPR039425">
    <property type="entry name" value="RNA_pol_sigma-70-like"/>
</dbReference>
<keyword evidence="2" id="KW-0805">Transcription regulation</keyword>
<dbReference type="RefSeq" id="WP_378072662.1">
    <property type="nucleotide sequence ID" value="NZ_JBHSBL010000029.1"/>
</dbReference>
<keyword evidence="3" id="KW-0731">Sigma factor</keyword>
<evidence type="ECO:0000259" key="7">
    <source>
        <dbReference type="Pfam" id="PF08281"/>
    </source>
</evidence>
<sequence length="173" mass="19811">MRRARLGDKRAFAALISRHGPALYRYAYRLLDEPAGVEDVLQETFIDAWRGLPAFRGDASLRTWLFTLTRHRVSRHLRKRPEKPPVNVDDVQEHLADPLADPVHVQLGADLLGALDVALRRLPTRQRSAWLLREIEDLSYEEIATVLAESTTVVRGLLERARTTLATSLKEWR</sequence>
<dbReference type="InterPro" id="IPR036388">
    <property type="entry name" value="WH-like_DNA-bd_sf"/>
</dbReference>
<comment type="similarity">
    <text evidence="1">Belongs to the sigma-70 factor family. ECF subfamily.</text>
</comment>
<dbReference type="InterPro" id="IPR013249">
    <property type="entry name" value="RNA_pol_sigma70_r4_t2"/>
</dbReference>
<dbReference type="InterPro" id="IPR014284">
    <property type="entry name" value="RNA_pol_sigma-70_dom"/>
</dbReference>
<comment type="caution">
    <text evidence="8">The sequence shown here is derived from an EMBL/GenBank/DDBJ whole genome shotgun (WGS) entry which is preliminary data.</text>
</comment>
<feature type="domain" description="RNA polymerase sigma-70 region 2" evidence="6">
    <location>
        <begin position="15"/>
        <end position="80"/>
    </location>
</feature>